<comment type="cofactor">
    <cofactor evidence="1">
        <name>Zn(2+)</name>
        <dbReference type="ChEBI" id="CHEBI:29105"/>
    </cofactor>
</comment>
<evidence type="ECO:0000313" key="12">
    <source>
        <dbReference type="Proteomes" id="UP000187013"/>
    </source>
</evidence>
<dbReference type="InterPro" id="IPR036237">
    <property type="entry name" value="Xyl_isomerase-like_sf"/>
</dbReference>
<protein>
    <recommendedName>
        <fullName evidence="3">Apurinic-apyrimidinic endonuclease 1</fullName>
    </recommendedName>
</protein>
<feature type="region of interest" description="Disordered" evidence="9">
    <location>
        <begin position="307"/>
        <end position="363"/>
    </location>
</feature>
<dbReference type="EMBL" id="BDGX01000026">
    <property type="protein sequence ID" value="GAV50690.1"/>
    <property type="molecule type" value="Genomic_DNA"/>
</dbReference>
<name>A0A1Q3A526_ZYGRO</name>
<dbReference type="PANTHER" id="PTHR21445:SF0">
    <property type="entry name" value="APURINIC-APYRIMIDINIC ENDONUCLEASE"/>
    <property type="match status" value="1"/>
</dbReference>
<sequence length="363" mass="40771">MGKDQSEMSKFVRSTTSKYKFGAHISGAGGISNSVTNAYKVGCNAFAMFLKSPRKWVSPAYSKDEIEKFKENCKKCNYNPLTDVLPHGQYFINLANPDEEKAQKAYDSFIDDLSRCEQLGIGLYNLHPGSSLKGDHESQLKQLASYLNKAIKETKFVKVVLENMAGTGNLIGSNLKDLKYVIDLIEDKDRIGVCVDTCHTFAAGYDIGTKEAYEKFWKQFDEIIGYQYLKGIHLNDSKAPLGANRDLHEVLGEGFLGLEVFRLISHDEHLQGLPIILETPQPTDEGYGDEVNLLEWLETVSIPEDEELTKKSKELQEKGSKSRKDQIAKYDAKQKKGTKRSKPDSNNDIAAHLSKQKKVSKKE</sequence>
<dbReference type="OrthoDB" id="7663182at2759"/>
<feature type="compositionally biased region" description="Basic residues" evidence="9">
    <location>
        <begin position="354"/>
        <end position="363"/>
    </location>
</feature>
<dbReference type="NCBIfam" id="TIGR00587">
    <property type="entry name" value="nfo"/>
    <property type="match status" value="1"/>
</dbReference>
<keyword evidence="4" id="KW-0479">Metal-binding</keyword>
<dbReference type="Proteomes" id="UP000187013">
    <property type="component" value="Unassembled WGS sequence"/>
</dbReference>
<dbReference type="PROSITE" id="PS00729">
    <property type="entry name" value="AP_NUCLEASE_F2_1"/>
    <property type="match status" value="1"/>
</dbReference>
<evidence type="ECO:0000256" key="8">
    <source>
        <dbReference type="ARBA" id="ARBA00023204"/>
    </source>
</evidence>
<dbReference type="AlphaFoldDB" id="A0A1Q3A526"/>
<evidence type="ECO:0000256" key="9">
    <source>
        <dbReference type="SAM" id="MobiDB-lite"/>
    </source>
</evidence>
<dbReference type="GO" id="GO:0008311">
    <property type="term" value="F:double-stranded DNA 3'-5' DNA exonuclease activity"/>
    <property type="evidence" value="ECO:0007669"/>
    <property type="project" value="EnsemblFungi"/>
</dbReference>
<dbReference type="CDD" id="cd00019">
    <property type="entry name" value="AP2Ec"/>
    <property type="match status" value="1"/>
</dbReference>
<gene>
    <name evidence="11" type="ORF">ZYGR_0Z01130</name>
</gene>
<comment type="caution">
    <text evidence="11">The sequence shown here is derived from an EMBL/GenBank/DDBJ whole genome shotgun (WGS) entry which is preliminary data.</text>
</comment>
<dbReference type="PANTHER" id="PTHR21445">
    <property type="entry name" value="ENDONUCLEASE IV ENDODEOXYRIBONUCLEASE IV"/>
    <property type="match status" value="1"/>
</dbReference>
<dbReference type="SUPFAM" id="SSF51658">
    <property type="entry name" value="Xylose isomerase-like"/>
    <property type="match status" value="1"/>
</dbReference>
<evidence type="ECO:0000256" key="2">
    <source>
        <dbReference type="ARBA" id="ARBA00005340"/>
    </source>
</evidence>
<dbReference type="InterPro" id="IPR013022">
    <property type="entry name" value="Xyl_isomerase-like_TIM-brl"/>
</dbReference>
<dbReference type="GO" id="GO:0005634">
    <property type="term" value="C:nucleus"/>
    <property type="evidence" value="ECO:0007669"/>
    <property type="project" value="EnsemblFungi"/>
</dbReference>
<proteinExistence type="inferred from homology"/>
<evidence type="ECO:0000256" key="3">
    <source>
        <dbReference type="ARBA" id="ARBA00021759"/>
    </source>
</evidence>
<organism evidence="11 12">
    <name type="scientific">Zygosaccharomyces rouxii</name>
    <dbReference type="NCBI Taxonomy" id="4956"/>
    <lineage>
        <taxon>Eukaryota</taxon>
        <taxon>Fungi</taxon>
        <taxon>Dikarya</taxon>
        <taxon>Ascomycota</taxon>
        <taxon>Saccharomycotina</taxon>
        <taxon>Saccharomycetes</taxon>
        <taxon>Saccharomycetales</taxon>
        <taxon>Saccharomycetaceae</taxon>
        <taxon>Zygosaccharomyces</taxon>
    </lineage>
</organism>
<dbReference type="InterPro" id="IPR018246">
    <property type="entry name" value="AP_endonuc_F2_Zn_BS"/>
</dbReference>
<dbReference type="Pfam" id="PF01261">
    <property type="entry name" value="AP_endonuc_2"/>
    <property type="match status" value="1"/>
</dbReference>
<evidence type="ECO:0000256" key="5">
    <source>
        <dbReference type="ARBA" id="ARBA00022763"/>
    </source>
</evidence>
<dbReference type="SMART" id="SM00518">
    <property type="entry name" value="AP2Ec"/>
    <property type="match status" value="1"/>
</dbReference>
<dbReference type="OMA" id="HPGSHLR"/>
<dbReference type="NCBIfam" id="NF002199">
    <property type="entry name" value="PRK01060.1-4"/>
    <property type="match status" value="1"/>
</dbReference>
<dbReference type="PROSITE" id="PS51432">
    <property type="entry name" value="AP_NUCLEASE_F2_4"/>
    <property type="match status" value="1"/>
</dbReference>
<reference evidence="11 12" key="1">
    <citation type="submission" date="2016-08" db="EMBL/GenBank/DDBJ databases">
        <title>Draft genome sequence of allopolyploid Zygosaccharomyces rouxii.</title>
        <authorList>
            <person name="Watanabe J."/>
            <person name="Uehara K."/>
            <person name="Mogi Y."/>
            <person name="Tsukioka Y."/>
        </authorList>
    </citation>
    <scope>NUCLEOTIDE SEQUENCE [LARGE SCALE GENOMIC DNA]</scope>
    <source>
        <strain evidence="11 12">NBRC 110957</strain>
    </source>
</reference>
<evidence type="ECO:0000256" key="7">
    <source>
        <dbReference type="ARBA" id="ARBA00022833"/>
    </source>
</evidence>
<dbReference type="GO" id="GO:0005739">
    <property type="term" value="C:mitochondrion"/>
    <property type="evidence" value="ECO:0007669"/>
    <property type="project" value="EnsemblFungi"/>
</dbReference>
<dbReference type="GO" id="GO:0003906">
    <property type="term" value="F:DNA-(apurinic or apyrimidinic site) endonuclease activity"/>
    <property type="evidence" value="ECO:0007669"/>
    <property type="project" value="EnsemblFungi"/>
</dbReference>
<dbReference type="InterPro" id="IPR001719">
    <property type="entry name" value="AP_endonuc_2"/>
</dbReference>
<dbReference type="eggNOG" id="KOG3997">
    <property type="taxonomic scope" value="Eukaryota"/>
</dbReference>
<evidence type="ECO:0000313" key="11">
    <source>
        <dbReference type="EMBL" id="GAV50690.1"/>
    </source>
</evidence>
<dbReference type="PROSITE" id="PS00730">
    <property type="entry name" value="AP_NUCLEASE_F2_2"/>
    <property type="match status" value="1"/>
</dbReference>
<dbReference type="GO" id="GO:0006284">
    <property type="term" value="P:base-excision repair"/>
    <property type="evidence" value="ECO:0007669"/>
    <property type="project" value="EnsemblFungi"/>
</dbReference>
<accession>A0A1Q3A526</accession>
<keyword evidence="6" id="KW-0378">Hydrolase</keyword>
<dbReference type="PROSITE" id="PS00731">
    <property type="entry name" value="AP_NUCLEASE_F2_3"/>
    <property type="match status" value="1"/>
</dbReference>
<dbReference type="FunFam" id="3.20.20.150:FF:000001">
    <property type="entry name" value="Probable endonuclease 4"/>
    <property type="match status" value="1"/>
</dbReference>
<evidence type="ECO:0000256" key="4">
    <source>
        <dbReference type="ARBA" id="ARBA00022723"/>
    </source>
</evidence>
<dbReference type="GO" id="GO:0008270">
    <property type="term" value="F:zinc ion binding"/>
    <property type="evidence" value="ECO:0007669"/>
    <property type="project" value="InterPro"/>
</dbReference>
<dbReference type="GO" id="GO:0003677">
    <property type="term" value="F:DNA binding"/>
    <property type="evidence" value="ECO:0007669"/>
    <property type="project" value="InterPro"/>
</dbReference>
<dbReference type="HAMAP" id="MF_00152">
    <property type="entry name" value="Nfo"/>
    <property type="match status" value="1"/>
</dbReference>
<keyword evidence="5" id="KW-0227">DNA damage</keyword>
<feature type="compositionally biased region" description="Basic and acidic residues" evidence="9">
    <location>
        <begin position="308"/>
        <end position="334"/>
    </location>
</feature>
<dbReference type="Gene3D" id="3.20.20.150">
    <property type="entry name" value="Divalent-metal-dependent TIM barrel enzymes"/>
    <property type="match status" value="1"/>
</dbReference>
<feature type="domain" description="Xylose isomerase-like TIM barrel" evidence="10">
    <location>
        <begin position="37"/>
        <end position="294"/>
    </location>
</feature>
<keyword evidence="7" id="KW-0862">Zinc</keyword>
<dbReference type="GO" id="GO:0017005">
    <property type="term" value="F:3'-tyrosyl-DNA phosphodiesterase activity"/>
    <property type="evidence" value="ECO:0007669"/>
    <property type="project" value="EnsemblFungi"/>
</dbReference>
<comment type="similarity">
    <text evidence="2">Belongs to the AP endonuclease 2 family.</text>
</comment>
<evidence type="ECO:0000259" key="10">
    <source>
        <dbReference type="Pfam" id="PF01261"/>
    </source>
</evidence>
<keyword evidence="8" id="KW-0234">DNA repair</keyword>
<evidence type="ECO:0000256" key="1">
    <source>
        <dbReference type="ARBA" id="ARBA00001947"/>
    </source>
</evidence>
<evidence type="ECO:0000256" key="6">
    <source>
        <dbReference type="ARBA" id="ARBA00022801"/>
    </source>
</evidence>